<dbReference type="AlphaFoldDB" id="A0A067PGE8"/>
<proteinExistence type="predicted"/>
<dbReference type="Proteomes" id="UP000027265">
    <property type="component" value="Unassembled WGS sequence"/>
</dbReference>
<dbReference type="OrthoDB" id="2688210at2759"/>
<evidence type="ECO:0000313" key="1">
    <source>
        <dbReference type="EMBL" id="KDQ52910.1"/>
    </source>
</evidence>
<keyword evidence="2" id="KW-1185">Reference proteome</keyword>
<dbReference type="InParanoid" id="A0A067PGE8"/>
<organism evidence="1 2">
    <name type="scientific">Jaapia argillacea MUCL 33604</name>
    <dbReference type="NCBI Taxonomy" id="933084"/>
    <lineage>
        <taxon>Eukaryota</taxon>
        <taxon>Fungi</taxon>
        <taxon>Dikarya</taxon>
        <taxon>Basidiomycota</taxon>
        <taxon>Agaricomycotina</taxon>
        <taxon>Agaricomycetes</taxon>
        <taxon>Agaricomycetidae</taxon>
        <taxon>Jaapiales</taxon>
        <taxon>Jaapiaceae</taxon>
        <taxon>Jaapia</taxon>
    </lineage>
</organism>
<sequence>KKKPKLNDFDEQTIVGDTIAPRPSSYAISKLQGFKYVELFYFTREGCLDAFKNAHTTADDALSLTGTDGYVTLRPVAAFKASRNVVRDEDLTWEQMTMGKNAMLQMAEKLGWNAKHITALATFYFNLEQHPSRGLDAKNRALLLYQARVRRDWHDRLERDEGFNIGTINETLLRSISEEIWSFDRSESMKRSVILFPPLRRCSDQLPFSAHDPTINPPCR</sequence>
<accession>A0A067PGE8</accession>
<protein>
    <submittedName>
        <fullName evidence="1">Uncharacterized protein</fullName>
    </submittedName>
</protein>
<evidence type="ECO:0000313" key="2">
    <source>
        <dbReference type="Proteomes" id="UP000027265"/>
    </source>
</evidence>
<feature type="non-terminal residue" evidence="1">
    <location>
        <position position="1"/>
    </location>
</feature>
<gene>
    <name evidence="1" type="ORF">JAAARDRAFT_138055</name>
</gene>
<dbReference type="HOGENOM" id="CLU_052398_2_2_1"/>
<dbReference type="EMBL" id="KL197737">
    <property type="protein sequence ID" value="KDQ52910.1"/>
    <property type="molecule type" value="Genomic_DNA"/>
</dbReference>
<dbReference type="STRING" id="933084.A0A067PGE8"/>
<name>A0A067PGE8_9AGAM</name>
<reference evidence="2" key="1">
    <citation type="journal article" date="2014" name="Proc. Natl. Acad. Sci. U.S.A.">
        <title>Extensive sampling of basidiomycete genomes demonstrates inadequacy of the white-rot/brown-rot paradigm for wood decay fungi.</title>
        <authorList>
            <person name="Riley R."/>
            <person name="Salamov A.A."/>
            <person name="Brown D.W."/>
            <person name="Nagy L.G."/>
            <person name="Floudas D."/>
            <person name="Held B.W."/>
            <person name="Levasseur A."/>
            <person name="Lombard V."/>
            <person name="Morin E."/>
            <person name="Otillar R."/>
            <person name="Lindquist E.A."/>
            <person name="Sun H."/>
            <person name="LaButti K.M."/>
            <person name="Schmutz J."/>
            <person name="Jabbour D."/>
            <person name="Luo H."/>
            <person name="Baker S.E."/>
            <person name="Pisabarro A.G."/>
            <person name="Walton J.D."/>
            <person name="Blanchette R.A."/>
            <person name="Henrissat B."/>
            <person name="Martin F."/>
            <person name="Cullen D."/>
            <person name="Hibbett D.S."/>
            <person name="Grigoriev I.V."/>
        </authorList>
    </citation>
    <scope>NUCLEOTIDE SEQUENCE [LARGE SCALE GENOMIC DNA]</scope>
    <source>
        <strain evidence="2">MUCL 33604</strain>
    </source>
</reference>